<gene>
    <name evidence="2" type="primary">PocGH01_03015800</name>
    <name evidence="2" type="ORF">POCGH01_03015800</name>
</gene>
<evidence type="ECO:0000313" key="2">
    <source>
        <dbReference type="EMBL" id="SCA48379.1"/>
    </source>
</evidence>
<feature type="compositionally biased region" description="Basic and acidic residues" evidence="1">
    <location>
        <begin position="80"/>
        <end position="91"/>
    </location>
</feature>
<sequence length="472" mass="55397">MNMLKRKNYFFFSKKAKYYFLCRKAGISVFQNDVRAGNITNNGLLRPIVERSTPIGTNGINFTTVANDGNGTGEAVNRADATRGRGEKGSELRNAVIDGEDGEKESDDADMYAKSFYEIYNDDKDTYDCPEDLLKFIRKEHMNVKIKIKCSSPRNMKKSEVKSVIKGMFKESEMGNENEQPKQQRGDDYDSGSGTSTDADSPAYYLNSNFKSFSYPDRSVLWPNPLVYNHRLQPFILRRKKDESHNDFEYDKRNIEINKRRLENLWCYSSSYGIEWNTLDALYLHYKSLKTEHLNEWEKNKNKIMLYSSKVAKRKLINSRKELLNKLNIDYTNNVYANYSDTEDISECNLDDDNTEYNLLLPRSVFRKWTRTLYFYWKDRYMHYYCNTLCDYLKGEVVDLQLLREHNERNLNLYRRKMLSKHSFGLEPVKGSNLYVRRCVKGTMEMAKDDDESIFDLTGVGECIYDSVKKEK</sequence>
<feature type="compositionally biased region" description="Basic and acidic residues" evidence="1">
    <location>
        <begin position="171"/>
        <end position="188"/>
    </location>
</feature>
<reference evidence="2 3" key="1">
    <citation type="submission" date="2016-06" db="EMBL/GenBank/DDBJ databases">
        <authorList>
            <consortium name="Pathogen Informatics"/>
        </authorList>
    </citation>
    <scope>NUCLEOTIDE SEQUENCE [LARGE SCALE GENOMIC DNA]</scope>
    <source>
        <strain evidence="2">PocGH01</strain>
    </source>
</reference>
<proteinExistence type="predicted"/>
<dbReference type="Proteomes" id="UP000242942">
    <property type="component" value="Chromosome 3"/>
</dbReference>
<name>A0A1D3KX54_PLAOA</name>
<organism evidence="2 3">
    <name type="scientific">Plasmodium ovale</name>
    <name type="common">malaria parasite P. ovale</name>
    <dbReference type="NCBI Taxonomy" id="36330"/>
    <lineage>
        <taxon>Eukaryota</taxon>
        <taxon>Sar</taxon>
        <taxon>Alveolata</taxon>
        <taxon>Apicomplexa</taxon>
        <taxon>Aconoidasida</taxon>
        <taxon>Haemosporida</taxon>
        <taxon>Plasmodiidae</taxon>
        <taxon>Plasmodium</taxon>
        <taxon>Plasmodium (Plasmodium)</taxon>
    </lineage>
</organism>
<feature type="region of interest" description="Disordered" evidence="1">
    <location>
        <begin position="71"/>
        <end position="106"/>
    </location>
</feature>
<dbReference type="VEuPathDB" id="PlasmoDB:PocGH01_03015800"/>
<evidence type="ECO:0000256" key="1">
    <source>
        <dbReference type="SAM" id="MobiDB-lite"/>
    </source>
</evidence>
<feature type="region of interest" description="Disordered" evidence="1">
    <location>
        <begin position="171"/>
        <end position="200"/>
    </location>
</feature>
<accession>A0A1D3KX54</accession>
<dbReference type="OrthoDB" id="448686at2759"/>
<dbReference type="EMBL" id="LT594584">
    <property type="protein sequence ID" value="SCA48379.1"/>
    <property type="molecule type" value="Genomic_DNA"/>
</dbReference>
<protein>
    <submittedName>
        <fullName evidence="2">Uncharacterized protein</fullName>
    </submittedName>
</protein>
<evidence type="ECO:0000313" key="3">
    <source>
        <dbReference type="Proteomes" id="UP000242942"/>
    </source>
</evidence>
<feature type="compositionally biased region" description="Low complexity" evidence="1">
    <location>
        <begin position="191"/>
        <end position="200"/>
    </location>
</feature>
<dbReference type="AlphaFoldDB" id="A0A1D3KX54"/>
<keyword evidence="3" id="KW-1185">Reference proteome</keyword>